<protein>
    <recommendedName>
        <fullName evidence="1">UPF0246 protein BGI32_00235</fullName>
    </recommendedName>
</protein>
<proteinExistence type="inferred from homology"/>
<dbReference type="GO" id="GO:0005829">
    <property type="term" value="C:cytosol"/>
    <property type="evidence" value="ECO:0007669"/>
    <property type="project" value="TreeGrafter"/>
</dbReference>
<reference evidence="2 3" key="1">
    <citation type="journal article" date="2017" name="MBio">
        <title>Type VI secretion-mediated competition in the bee gut microbiome.</title>
        <authorList>
            <person name="Steele M.I."/>
            <person name="Kwong W.K."/>
            <person name="Powell J.E."/>
            <person name="Whiteley M."/>
            <person name="Moran N.A."/>
        </authorList>
    </citation>
    <scope>NUCLEOTIDE SEQUENCE [LARGE SCALE GENOMIC DNA]</scope>
    <source>
        <strain evidence="2 3">App2-2</strain>
    </source>
</reference>
<comment type="similarity">
    <text evidence="1">Belongs to the UPF0246 family.</text>
</comment>
<dbReference type="AlphaFoldDB" id="A0A2N9WX27"/>
<dbReference type="PANTHER" id="PTHR30283:SF4">
    <property type="entry name" value="PEROXIDE STRESS RESISTANCE PROTEIN YAAA"/>
    <property type="match status" value="1"/>
</dbReference>
<dbReference type="NCBIfam" id="NF002541">
    <property type="entry name" value="PRK02101.1-1"/>
    <property type="match status" value="1"/>
</dbReference>
<dbReference type="InterPro" id="IPR005583">
    <property type="entry name" value="YaaA"/>
</dbReference>
<gene>
    <name evidence="2" type="ORF">BGI32_00235</name>
</gene>
<evidence type="ECO:0000313" key="3">
    <source>
        <dbReference type="Proteomes" id="UP000231293"/>
    </source>
</evidence>
<evidence type="ECO:0000313" key="2">
    <source>
        <dbReference type="EMBL" id="PIT19142.1"/>
    </source>
</evidence>
<dbReference type="EMBL" id="MDVB01000001">
    <property type="protein sequence ID" value="PIT19142.1"/>
    <property type="molecule type" value="Genomic_DNA"/>
</dbReference>
<dbReference type="RefSeq" id="WP_100089698.1">
    <property type="nucleotide sequence ID" value="NZ_MDVB01000001.1"/>
</dbReference>
<evidence type="ECO:0000256" key="1">
    <source>
        <dbReference type="HAMAP-Rule" id="MF_00652"/>
    </source>
</evidence>
<comment type="caution">
    <text evidence="2">The sequence shown here is derived from an EMBL/GenBank/DDBJ whole genome shotgun (WGS) entry which is preliminary data.</text>
</comment>
<dbReference type="NCBIfam" id="NF002542">
    <property type="entry name" value="PRK02101.1-3"/>
    <property type="match status" value="1"/>
</dbReference>
<accession>A0A2N9WX27</accession>
<organism evidence="2 3">
    <name type="scientific">Snodgrassella alvi</name>
    <dbReference type="NCBI Taxonomy" id="1196083"/>
    <lineage>
        <taxon>Bacteria</taxon>
        <taxon>Pseudomonadati</taxon>
        <taxon>Pseudomonadota</taxon>
        <taxon>Betaproteobacteria</taxon>
        <taxon>Neisseriales</taxon>
        <taxon>Neisseriaceae</taxon>
        <taxon>Snodgrassella</taxon>
    </lineage>
</organism>
<sequence>MYFVISPAKKLNETVEITTKQYTQPQLLPQARQLMPLLQQLAPHEIATLMSISDKLALQNAERYHHWQPPFTPDNAKQAVYLFNGDVYEGLDAGHLSEAGLNYLQQHLAILSGLYGVLKPLDLIQPYRLEMGTKLANPYGKDLYAFWGDIITSTIEQNMQAVQDQVLINLASQEYFKAIKPSKLSAPVITPVFKDQKNGEYKIISFYAKRARGLFMRYAAEKQLTEPEELKGFDYEGYYYDKASSSDKQWVFLRDENAHH</sequence>
<dbReference type="GO" id="GO:0033194">
    <property type="term" value="P:response to hydroperoxide"/>
    <property type="evidence" value="ECO:0007669"/>
    <property type="project" value="TreeGrafter"/>
</dbReference>
<dbReference type="HAMAP" id="MF_00652">
    <property type="entry name" value="UPF0246"/>
    <property type="match status" value="1"/>
</dbReference>
<name>A0A2N9WX27_9NEIS</name>
<dbReference type="Pfam" id="PF03883">
    <property type="entry name" value="H2O2_YaaD"/>
    <property type="match status" value="1"/>
</dbReference>
<dbReference type="PANTHER" id="PTHR30283">
    <property type="entry name" value="PEROXIDE STRESS RESPONSE PROTEIN YAAA"/>
    <property type="match status" value="1"/>
</dbReference>
<dbReference type="Proteomes" id="UP000231293">
    <property type="component" value="Unassembled WGS sequence"/>
</dbReference>